<evidence type="ECO:0000313" key="1">
    <source>
        <dbReference type="EMBL" id="CAD9296810.1"/>
    </source>
</evidence>
<dbReference type="AlphaFoldDB" id="A0A7S1VDW7"/>
<accession>A0A7S1VDW7</accession>
<sequence>MVDPNPSLEQYQLIVKTAEDVTKNGAKFGWTMGSVRSVMQLEKTVGDLPSPYPPAEPLFGLQHAVLDETTGTPLRSGVLSVGKRLWMKSRRVHRRQRWVQALSSTLRCWTASLDAAAGHWLSPVTPTHRHASVHSAAAAFSLILLSDRFYRRAVALAASSSAALGRAFFVDVSTPLTAIGLECRAAALRLMAVGARRLSEALSTVERHGEAGSRPNVVLQLMKDCVANADASLTLVQLADCVQRAVVLPSSAGAGGPASAASDAHEDVGEPVDTAAFLREIGL</sequence>
<dbReference type="EMBL" id="HBGL01007911">
    <property type="protein sequence ID" value="CAD9296810.1"/>
    <property type="molecule type" value="Transcribed_RNA"/>
</dbReference>
<reference evidence="1" key="1">
    <citation type="submission" date="2021-01" db="EMBL/GenBank/DDBJ databases">
        <authorList>
            <person name="Corre E."/>
            <person name="Pelletier E."/>
            <person name="Niang G."/>
            <person name="Scheremetjew M."/>
            <person name="Finn R."/>
            <person name="Kale V."/>
            <person name="Holt S."/>
            <person name="Cochrane G."/>
            <person name="Meng A."/>
            <person name="Brown T."/>
            <person name="Cohen L."/>
        </authorList>
    </citation>
    <scope>NUCLEOTIDE SEQUENCE</scope>
    <source>
        <strain evidence="1">ATCC 50979</strain>
    </source>
</reference>
<organism evidence="1">
    <name type="scientific">Sexangularia sp. CB-2014</name>
    <dbReference type="NCBI Taxonomy" id="1486929"/>
    <lineage>
        <taxon>Eukaryota</taxon>
        <taxon>Amoebozoa</taxon>
        <taxon>Tubulinea</taxon>
        <taxon>Elardia</taxon>
        <taxon>Arcellinida</taxon>
        <taxon>Arcellinida incertae sedis</taxon>
        <taxon>Sexangularia</taxon>
    </lineage>
</organism>
<proteinExistence type="predicted"/>
<name>A0A7S1VDW7_9EUKA</name>
<gene>
    <name evidence="1" type="ORF">SSP0437_LOCUS6110</name>
</gene>
<protein>
    <submittedName>
        <fullName evidence="1">Uncharacterized protein</fullName>
    </submittedName>
</protein>